<dbReference type="AlphaFoldDB" id="A0AAV4QZX4"/>
<keyword evidence="10" id="KW-0472">Membrane</keyword>
<comment type="function">
    <text evidence="14">Mitochondrial intermembrane chaperone that participates in the import and insertion of some multi-pass transmembrane proteins into the mitochondrial inner membrane. Also required for the transfer of beta-barrel precursors from the TOM complex to the sorting and assembly machinery (SAM complex) of the outer membrane. Acts as a chaperone-like protein that protects the hydrophobic precursors from aggregation and guide them through the mitochondrial intermembrane space.</text>
</comment>
<keyword evidence="12 14" id="KW-0143">Chaperone</keyword>
<keyword evidence="5 14" id="KW-0999">Mitochondrion inner membrane</keyword>
<dbReference type="PANTHER" id="PTHR11038:SF16">
    <property type="entry name" value="MITOCHONDRIAL IMPORT INNER MEMBRANE TRANSLOCASE SUBUNIT TIM10"/>
    <property type="match status" value="1"/>
</dbReference>
<proteinExistence type="inferred from homology"/>
<dbReference type="EMBL" id="BPLR01007007">
    <property type="protein sequence ID" value="GIY13851.1"/>
    <property type="molecule type" value="Genomic_DNA"/>
</dbReference>
<evidence type="ECO:0000256" key="10">
    <source>
        <dbReference type="ARBA" id="ARBA00023136"/>
    </source>
</evidence>
<evidence type="ECO:0000256" key="14">
    <source>
        <dbReference type="RuleBase" id="RU367043"/>
    </source>
</evidence>
<evidence type="ECO:0000256" key="5">
    <source>
        <dbReference type="ARBA" id="ARBA00022792"/>
    </source>
</evidence>
<feature type="domain" description="Tim10-like" evidence="15">
    <location>
        <begin position="17"/>
        <end position="77"/>
    </location>
</feature>
<keyword evidence="9 14" id="KW-0496">Mitochondrion</keyword>
<keyword evidence="4" id="KW-0479">Metal-binding</keyword>
<keyword evidence="6" id="KW-0862">Zinc</keyword>
<keyword evidence="11 14" id="KW-1015">Disulfide bond</keyword>
<comment type="domain">
    <text evidence="14">The twin CX3C motif contains 4 conserved Cys residues that form 2 disulfide bonds in the mitochondrial intermembrane space.</text>
</comment>
<comment type="function">
    <text evidence="13">Mitochondrial intermembrane chaperone that participates in the import and insertion of multi-pass transmembrane proteins into the mitochondrial inner membrane. May also be required for the transfer of beta-barrel precursors from the TOM complex to the sorting and assembly machinery (SAM complex) of the outer membrane. Acts as a chaperone-like protein that protects the hydrophobic precursors from aggregation and guide them through the mitochondrial intermembrane space.</text>
</comment>
<evidence type="ECO:0000313" key="17">
    <source>
        <dbReference type="Proteomes" id="UP001054945"/>
    </source>
</evidence>
<evidence type="ECO:0000256" key="3">
    <source>
        <dbReference type="ARBA" id="ARBA00022448"/>
    </source>
</evidence>
<reference evidence="16 17" key="1">
    <citation type="submission" date="2021-06" db="EMBL/GenBank/DDBJ databases">
        <title>Caerostris extrusa draft genome.</title>
        <authorList>
            <person name="Kono N."/>
            <person name="Arakawa K."/>
        </authorList>
    </citation>
    <scope>NUCLEOTIDE SEQUENCE [LARGE SCALE GENOMIC DNA]</scope>
</reference>
<evidence type="ECO:0000256" key="13">
    <source>
        <dbReference type="ARBA" id="ARBA00025311"/>
    </source>
</evidence>
<dbReference type="InterPro" id="IPR004217">
    <property type="entry name" value="Tim10-like"/>
</dbReference>
<dbReference type="GO" id="GO:0015031">
    <property type="term" value="P:protein transport"/>
    <property type="evidence" value="ECO:0007669"/>
    <property type="project" value="UniProtKB-KW"/>
</dbReference>
<comment type="subunit">
    <text evidence="14">Heterohexamer.</text>
</comment>
<keyword evidence="3 14" id="KW-0813">Transport</keyword>
<dbReference type="GO" id="GO:0005743">
    <property type="term" value="C:mitochondrial inner membrane"/>
    <property type="evidence" value="ECO:0007669"/>
    <property type="project" value="UniProtKB-SubCell"/>
</dbReference>
<evidence type="ECO:0000256" key="9">
    <source>
        <dbReference type="ARBA" id="ARBA00023128"/>
    </source>
</evidence>
<comment type="caution">
    <text evidence="16">The sequence shown here is derived from an EMBL/GenBank/DDBJ whole genome shotgun (WGS) entry which is preliminary data.</text>
</comment>
<evidence type="ECO:0000259" key="15">
    <source>
        <dbReference type="Pfam" id="PF02953"/>
    </source>
</evidence>
<dbReference type="Gene3D" id="1.10.287.810">
    <property type="entry name" value="Mitochondrial import inner membrane translocase subunit tim13 like domains"/>
    <property type="match status" value="1"/>
</dbReference>
<comment type="similarity">
    <text evidence="2 14">Belongs to the small Tim family.</text>
</comment>
<evidence type="ECO:0000256" key="7">
    <source>
        <dbReference type="ARBA" id="ARBA00022927"/>
    </source>
</evidence>
<evidence type="ECO:0000256" key="1">
    <source>
        <dbReference type="ARBA" id="ARBA00004137"/>
    </source>
</evidence>
<comment type="subcellular location">
    <subcellularLocation>
        <location evidence="1 14">Mitochondrion inner membrane</location>
        <topology evidence="1 14">Peripheral membrane protein</topology>
        <orientation evidence="1 14">Intermembrane side</orientation>
    </subcellularLocation>
</comment>
<dbReference type="SUPFAM" id="SSF144122">
    <property type="entry name" value="Tim10-like"/>
    <property type="match status" value="1"/>
</dbReference>
<accession>A0AAV4QZX4</accession>
<dbReference type="InterPro" id="IPR035427">
    <property type="entry name" value="Tim10-like_dom_sf"/>
</dbReference>
<evidence type="ECO:0000256" key="12">
    <source>
        <dbReference type="ARBA" id="ARBA00023186"/>
    </source>
</evidence>
<gene>
    <name evidence="16" type="primary">Tim10</name>
    <name evidence="16" type="ORF">CEXT_199901</name>
</gene>
<evidence type="ECO:0000256" key="4">
    <source>
        <dbReference type="ARBA" id="ARBA00022723"/>
    </source>
</evidence>
<evidence type="ECO:0000256" key="2">
    <source>
        <dbReference type="ARBA" id="ARBA00006720"/>
    </source>
</evidence>
<dbReference type="PANTHER" id="PTHR11038">
    <property type="entry name" value="MITOCHONDRIAL IMPORT INNER MEMBRANE TRANSLOCASE SUBUNIT TIM10"/>
    <property type="match status" value="1"/>
</dbReference>
<keyword evidence="17" id="KW-1185">Reference proteome</keyword>
<evidence type="ECO:0000313" key="16">
    <source>
        <dbReference type="EMBL" id="GIY13851.1"/>
    </source>
</evidence>
<evidence type="ECO:0000256" key="8">
    <source>
        <dbReference type="ARBA" id="ARBA00023010"/>
    </source>
</evidence>
<keyword evidence="7 14" id="KW-0653">Protein transport</keyword>
<evidence type="ECO:0000256" key="11">
    <source>
        <dbReference type="ARBA" id="ARBA00023157"/>
    </source>
</evidence>
<dbReference type="FunFam" id="1.10.287.810:FF:000002">
    <property type="entry name" value="Mitochondrial import inner membrane translocase subunit tim10"/>
    <property type="match status" value="1"/>
</dbReference>
<dbReference type="GO" id="GO:0046872">
    <property type="term" value="F:metal ion binding"/>
    <property type="evidence" value="ECO:0007669"/>
    <property type="project" value="UniProtKB-KW"/>
</dbReference>
<evidence type="ECO:0000256" key="6">
    <source>
        <dbReference type="ARBA" id="ARBA00022833"/>
    </source>
</evidence>
<name>A0AAV4QZX4_CAEEX</name>
<dbReference type="GO" id="GO:0045039">
    <property type="term" value="P:protein insertion into mitochondrial inner membrane"/>
    <property type="evidence" value="ECO:0007669"/>
    <property type="project" value="TreeGrafter"/>
</dbReference>
<sequence>MAANPAIQLDASKLELVQNLELEMMSDMYNRMTGACNRKCIAPKYSEAELSKGESVCLDRCVAKYLEVHERIGKKLTAMNTDEEAVKKILEQNNSS</sequence>
<keyword evidence="8 14" id="KW-0811">Translocation</keyword>
<dbReference type="Proteomes" id="UP001054945">
    <property type="component" value="Unassembled WGS sequence"/>
</dbReference>
<dbReference type="Pfam" id="PF02953">
    <property type="entry name" value="zf-Tim10_DDP"/>
    <property type="match status" value="1"/>
</dbReference>
<protein>
    <recommendedName>
        <fullName evidence="14">Mitochondrial import inner membrane translocase subunit</fullName>
    </recommendedName>
</protein>
<organism evidence="16 17">
    <name type="scientific">Caerostris extrusa</name>
    <name type="common">Bark spider</name>
    <name type="synonym">Caerostris bankana</name>
    <dbReference type="NCBI Taxonomy" id="172846"/>
    <lineage>
        <taxon>Eukaryota</taxon>
        <taxon>Metazoa</taxon>
        <taxon>Ecdysozoa</taxon>
        <taxon>Arthropoda</taxon>
        <taxon>Chelicerata</taxon>
        <taxon>Arachnida</taxon>
        <taxon>Araneae</taxon>
        <taxon>Araneomorphae</taxon>
        <taxon>Entelegynae</taxon>
        <taxon>Araneoidea</taxon>
        <taxon>Araneidae</taxon>
        <taxon>Caerostris</taxon>
    </lineage>
</organism>